<dbReference type="Proteomes" id="UP000054217">
    <property type="component" value="Unassembled WGS sequence"/>
</dbReference>
<dbReference type="HOGENOM" id="CLU_1555886_0_0_1"/>
<accession>A0A0C3MZR7</accession>
<reference evidence="2 4" key="1">
    <citation type="submission" date="2014-04" db="EMBL/GenBank/DDBJ databases">
        <authorList>
            <consortium name="DOE Joint Genome Institute"/>
            <person name="Kuo A."/>
            <person name="Kohler A."/>
            <person name="Costa M.D."/>
            <person name="Nagy L.G."/>
            <person name="Floudas D."/>
            <person name="Copeland A."/>
            <person name="Barry K.W."/>
            <person name="Cichocki N."/>
            <person name="Veneault-Fourrey C."/>
            <person name="LaButti K."/>
            <person name="Lindquist E.A."/>
            <person name="Lipzen A."/>
            <person name="Lundell T."/>
            <person name="Morin E."/>
            <person name="Murat C."/>
            <person name="Sun H."/>
            <person name="Tunlid A."/>
            <person name="Henrissat B."/>
            <person name="Grigoriev I.V."/>
            <person name="Hibbett D.S."/>
            <person name="Martin F."/>
            <person name="Nordberg H.P."/>
            <person name="Cantor M.N."/>
            <person name="Hua S.X."/>
        </authorList>
    </citation>
    <scope>NUCLEOTIDE SEQUENCE [LARGE SCALE GENOMIC DNA]</scope>
    <source>
        <strain evidence="2 4">Marx 270</strain>
    </source>
</reference>
<feature type="compositionally biased region" description="Low complexity" evidence="1">
    <location>
        <begin position="41"/>
        <end position="61"/>
    </location>
</feature>
<proteinExistence type="predicted"/>
<dbReference type="AlphaFoldDB" id="A0A0C3MZR7"/>
<dbReference type="OrthoDB" id="2710439at2759"/>
<feature type="compositionally biased region" description="Basic and acidic residues" evidence="1">
    <location>
        <begin position="1"/>
        <end position="17"/>
    </location>
</feature>
<sequence>MRARKQGEREIKEEARPPDILASPKQMLDIGSSVEDVNREGVTGAGTQMGMTTGTKTDTMGTGFGKGTATKPRGGGRSVGVASPSGIPLGSSSIAADFQALSQSQYPDSSRKPKERIHGDQNVHLAHKQSCWDRDIEVGLRRRNRFYLRIGIAIGKAKEAEVVPVVNKFECL</sequence>
<reference evidence="4" key="2">
    <citation type="submission" date="2015-01" db="EMBL/GenBank/DDBJ databases">
        <title>Evolutionary Origins and Diversification of the Mycorrhizal Mutualists.</title>
        <authorList>
            <consortium name="DOE Joint Genome Institute"/>
            <consortium name="Mycorrhizal Genomics Consortium"/>
            <person name="Kohler A."/>
            <person name="Kuo A."/>
            <person name="Nagy L.G."/>
            <person name="Floudas D."/>
            <person name="Copeland A."/>
            <person name="Barry K.W."/>
            <person name="Cichocki N."/>
            <person name="Veneault-Fourrey C."/>
            <person name="LaButti K."/>
            <person name="Lindquist E.A."/>
            <person name="Lipzen A."/>
            <person name="Lundell T."/>
            <person name="Morin E."/>
            <person name="Murat C."/>
            <person name="Riley R."/>
            <person name="Ohm R."/>
            <person name="Sun H."/>
            <person name="Tunlid A."/>
            <person name="Henrissat B."/>
            <person name="Grigoriev I.V."/>
            <person name="Hibbett D.S."/>
            <person name="Martin F."/>
        </authorList>
    </citation>
    <scope>NUCLEOTIDE SEQUENCE [LARGE SCALE GENOMIC DNA]</scope>
    <source>
        <strain evidence="3 4">Marx 270</strain>
    </source>
</reference>
<evidence type="ECO:0000256" key="1">
    <source>
        <dbReference type="SAM" id="MobiDB-lite"/>
    </source>
</evidence>
<dbReference type="EMBL" id="KN831948">
    <property type="protein sequence ID" value="KIO12272.1"/>
    <property type="molecule type" value="Genomic_DNA"/>
</dbReference>
<organism evidence="2 4">
    <name type="scientific">Pisolithus tinctorius Marx 270</name>
    <dbReference type="NCBI Taxonomy" id="870435"/>
    <lineage>
        <taxon>Eukaryota</taxon>
        <taxon>Fungi</taxon>
        <taxon>Dikarya</taxon>
        <taxon>Basidiomycota</taxon>
        <taxon>Agaricomycotina</taxon>
        <taxon>Agaricomycetes</taxon>
        <taxon>Agaricomycetidae</taxon>
        <taxon>Boletales</taxon>
        <taxon>Sclerodermatineae</taxon>
        <taxon>Pisolithaceae</taxon>
        <taxon>Pisolithus</taxon>
    </lineage>
</organism>
<evidence type="ECO:0000313" key="3">
    <source>
        <dbReference type="EMBL" id="KIO12272.1"/>
    </source>
</evidence>
<evidence type="ECO:0000313" key="2">
    <source>
        <dbReference type="EMBL" id="KIN94329.1"/>
    </source>
</evidence>
<feature type="region of interest" description="Disordered" evidence="1">
    <location>
        <begin position="1"/>
        <end position="85"/>
    </location>
</feature>
<keyword evidence="4" id="KW-1185">Reference proteome</keyword>
<name>A0A0C3MZR7_PISTI</name>
<gene>
    <name evidence="3" type="ORF">M404DRAFT_20096</name>
    <name evidence="2" type="ORF">M404DRAFT_35191</name>
</gene>
<evidence type="ECO:0000313" key="4">
    <source>
        <dbReference type="Proteomes" id="UP000054217"/>
    </source>
</evidence>
<dbReference type="EMBL" id="KN832103">
    <property type="protein sequence ID" value="KIN94329.1"/>
    <property type="molecule type" value="Genomic_DNA"/>
</dbReference>
<reference evidence="2" key="3">
    <citation type="submission" date="2015-02" db="EMBL/GenBank/DDBJ databases">
        <title>Evolutionary Origins and Diversification of the Mycorrhizal Mutualists.</title>
        <authorList>
            <consortium name="DOE Joint Genome Institute"/>
            <consortium name="Mycorrhizal Genomics Consortium"/>
            <person name="Kohler A."/>
            <person name="Kuo A."/>
            <person name="Nagy L.G."/>
            <person name="Floudas D."/>
            <person name="Copeland A."/>
            <person name="Barry K.W."/>
            <person name="Cichocki N."/>
            <person name="Veneault-Fourrey C."/>
            <person name="LaButti K."/>
            <person name="Lindquist E.A."/>
            <person name="Lipzen A."/>
            <person name="Lundell T."/>
            <person name="Morin E."/>
            <person name="Murat C."/>
            <person name="Riley R."/>
            <person name="Ohm R."/>
            <person name="Sun H."/>
            <person name="Tunlid A."/>
            <person name="Henrissat B."/>
            <person name="Grigoriev I.V."/>
            <person name="Hibbett D.S."/>
            <person name="Martin F."/>
        </authorList>
    </citation>
    <scope>NUCLEOTIDE SEQUENCE</scope>
    <source>
        <strain evidence="2">Marx 270</strain>
    </source>
</reference>
<protein>
    <submittedName>
        <fullName evidence="2">Uncharacterized protein</fullName>
    </submittedName>
</protein>